<name>A0A0H3PKM7_HAEI3</name>
<accession>A0A0H3PKM7</accession>
<dbReference type="SUPFAM" id="SSF89360">
    <property type="entry name" value="HesB-like domain"/>
    <property type="match status" value="1"/>
</dbReference>
<dbReference type="Gene3D" id="2.60.300.12">
    <property type="entry name" value="HesB-like domain"/>
    <property type="match status" value="1"/>
</dbReference>
<protein>
    <recommendedName>
        <fullName evidence="3">Iron-sulfur cluster insertion protein ErpA</fullName>
    </recommendedName>
</protein>
<comment type="caution">
    <text evidence="1">The sequence shown here is derived from an EMBL/GenBank/DDBJ whole genome shotgun (WGS) entry which is preliminary data.</text>
</comment>
<dbReference type="InterPro" id="IPR035903">
    <property type="entry name" value="HesB-like_dom_sf"/>
</dbReference>
<dbReference type="EMBL" id="AAZF01000009">
    <property type="protein sequence ID" value="EDJ92347.1"/>
    <property type="molecule type" value="Genomic_DNA"/>
</dbReference>
<organism evidence="1 2">
    <name type="scientific">Haemophilus influenzae (strain NTHi 3655)</name>
    <dbReference type="NCBI Taxonomy" id="375177"/>
    <lineage>
        <taxon>Bacteria</taxon>
        <taxon>Pseudomonadati</taxon>
        <taxon>Pseudomonadota</taxon>
        <taxon>Gammaproteobacteria</taxon>
        <taxon>Pasteurellales</taxon>
        <taxon>Pasteurellaceae</taxon>
        <taxon>Haemophilus</taxon>
    </lineage>
</organism>
<reference evidence="1 2" key="1">
    <citation type="journal article" date="2007" name="Genome Biol.">
        <title>Characterization and modeling of the Haemophilus influenzae core and supragenomes based on the complete genomic sequences of Rd and 12 clinical nontypeable strains.</title>
        <authorList>
            <person name="Hogg J.S."/>
            <person name="Hu F.Z."/>
            <person name="Janto B."/>
            <person name="Boissy R."/>
            <person name="Hayes J."/>
            <person name="Keefe R."/>
            <person name="Post J.C."/>
            <person name="Ehrlich G.D."/>
        </authorList>
    </citation>
    <scope>NUCLEOTIDE SEQUENCE [LARGE SCALE GENOMIC DNA]</scope>
    <source>
        <strain evidence="2">NTHi 3655</strain>
    </source>
</reference>
<sequence length="51" mass="5761">MIDDIAVPLTFTDAAANKVKSLISEEENTDLKLRVYITGGGVQRFPIWFYL</sequence>
<dbReference type="Proteomes" id="UP000003185">
    <property type="component" value="Unassembled WGS sequence"/>
</dbReference>
<evidence type="ECO:0000313" key="2">
    <source>
        <dbReference type="Proteomes" id="UP000003185"/>
    </source>
</evidence>
<evidence type="ECO:0000313" key="1">
    <source>
        <dbReference type="EMBL" id="EDJ92347.1"/>
    </source>
</evidence>
<proteinExistence type="predicted"/>
<dbReference type="AlphaFoldDB" id="A0A0H3PKM7"/>
<evidence type="ECO:0008006" key="3">
    <source>
        <dbReference type="Google" id="ProtNLM"/>
    </source>
</evidence>
<gene>
    <name evidence="1" type="ORF">CGSHi3655_01071</name>
</gene>